<dbReference type="InterPro" id="IPR051678">
    <property type="entry name" value="AGP_Transferase"/>
</dbReference>
<keyword evidence="2" id="KW-0808">Transferase</keyword>
<dbReference type="Gene3D" id="3.30.200.20">
    <property type="entry name" value="Phosphorylase Kinase, domain 1"/>
    <property type="match status" value="1"/>
</dbReference>
<dbReference type="GO" id="GO:0016740">
    <property type="term" value="F:transferase activity"/>
    <property type="evidence" value="ECO:0007669"/>
    <property type="project" value="UniProtKB-KW"/>
</dbReference>
<dbReference type="EMBL" id="CP139558">
    <property type="protein sequence ID" value="WPU96600.1"/>
    <property type="molecule type" value="Genomic_DNA"/>
</dbReference>
<sequence>MSNASDFNNIIDQFLVRRLINSQFPQWTDLEISPVEPGGWDNRTFRLGKHMTARLPSAAGYAAQVEKEQYWLPKLASHLTLPIPTPLAVGKPGFGYPWHWSVYSWINGETAAIERIADLSEFAADLAGFLNELYQIDVEDGLAPGTHNFFRGGSVSVYDAETRQAIAHLQGKIDTAAAIAIWEEALNATWTGRPVWMHGDISWGNLLVNNGKLSAVIDFGSSAVGDPACDLAIAWTLFKGESRAVFRSKLNLDKATWARGRGWTIWKALIVMAGLSGTNPLEVENSRRVLEEVIADYQQSA</sequence>
<accession>A0ABZ0TU09</accession>
<keyword evidence="3" id="KW-1185">Reference proteome</keyword>
<organism evidence="2 3">
    <name type="scientific">Mucilaginibacter sabulilitoris</name>
    <dbReference type="NCBI Taxonomy" id="1173583"/>
    <lineage>
        <taxon>Bacteria</taxon>
        <taxon>Pseudomonadati</taxon>
        <taxon>Bacteroidota</taxon>
        <taxon>Sphingobacteriia</taxon>
        <taxon>Sphingobacteriales</taxon>
        <taxon>Sphingobacteriaceae</taxon>
        <taxon>Mucilaginibacter</taxon>
    </lineage>
</organism>
<dbReference type="PANTHER" id="PTHR21310:SF42">
    <property type="entry name" value="BIFUNCTIONAL AAC_APH"/>
    <property type="match status" value="1"/>
</dbReference>
<name>A0ABZ0TU09_9SPHI</name>
<dbReference type="InterPro" id="IPR011009">
    <property type="entry name" value="Kinase-like_dom_sf"/>
</dbReference>
<evidence type="ECO:0000313" key="3">
    <source>
        <dbReference type="Proteomes" id="UP001324380"/>
    </source>
</evidence>
<dbReference type="Gene3D" id="3.90.1200.10">
    <property type="match status" value="1"/>
</dbReference>
<evidence type="ECO:0000259" key="1">
    <source>
        <dbReference type="Pfam" id="PF01636"/>
    </source>
</evidence>
<dbReference type="EC" id="2.7.-.-" evidence="2"/>
<dbReference type="CDD" id="cd05155">
    <property type="entry name" value="APH_ChoK_like_1"/>
    <property type="match status" value="1"/>
</dbReference>
<proteinExistence type="predicted"/>
<gene>
    <name evidence="2" type="ORF">SNE25_13840</name>
</gene>
<dbReference type="Pfam" id="PF01636">
    <property type="entry name" value="APH"/>
    <property type="match status" value="1"/>
</dbReference>
<dbReference type="RefSeq" id="WP_321565693.1">
    <property type="nucleotide sequence ID" value="NZ_CP139558.1"/>
</dbReference>
<feature type="domain" description="Aminoglycoside phosphotransferase" evidence="1">
    <location>
        <begin position="37"/>
        <end position="263"/>
    </location>
</feature>
<dbReference type="PANTHER" id="PTHR21310">
    <property type="entry name" value="AMINOGLYCOSIDE PHOSPHOTRANSFERASE-RELATED-RELATED"/>
    <property type="match status" value="1"/>
</dbReference>
<dbReference type="SUPFAM" id="SSF56112">
    <property type="entry name" value="Protein kinase-like (PK-like)"/>
    <property type="match status" value="1"/>
</dbReference>
<dbReference type="Proteomes" id="UP001324380">
    <property type="component" value="Chromosome"/>
</dbReference>
<evidence type="ECO:0000313" key="2">
    <source>
        <dbReference type="EMBL" id="WPU96600.1"/>
    </source>
</evidence>
<protein>
    <submittedName>
        <fullName evidence="2">Aminoglycoside phosphotransferase family protein</fullName>
        <ecNumber evidence="2">2.7.-.-</ecNumber>
    </submittedName>
</protein>
<dbReference type="InterPro" id="IPR002575">
    <property type="entry name" value="Aminoglycoside_PTrfase"/>
</dbReference>
<reference evidence="2 3" key="1">
    <citation type="submission" date="2023-11" db="EMBL/GenBank/DDBJ databases">
        <title>Analysis of the Genomes of Mucilaginibacter gossypii cycad 4 and M. sabulilitoris SNA2: microbes with the potential for plant growth promotion.</title>
        <authorList>
            <person name="Hirsch A.M."/>
            <person name="Humm E."/>
            <person name="Rubbi M."/>
            <person name="Del Vecchio G."/>
            <person name="Ha S.M."/>
            <person name="Pellegrini M."/>
            <person name="Gunsalus R.P."/>
        </authorList>
    </citation>
    <scope>NUCLEOTIDE SEQUENCE [LARGE SCALE GENOMIC DNA]</scope>
    <source>
        <strain evidence="2 3">SNA2</strain>
    </source>
</reference>